<evidence type="ECO:0000313" key="4">
    <source>
        <dbReference type="Proteomes" id="UP001196379"/>
    </source>
</evidence>
<dbReference type="RefSeq" id="WP_157402633.1">
    <property type="nucleotide sequence ID" value="NZ_JABULY010000001.1"/>
</dbReference>
<dbReference type="InterPro" id="IPR036397">
    <property type="entry name" value="RNaseH_sf"/>
</dbReference>
<evidence type="ECO:0000313" key="2">
    <source>
        <dbReference type="EMBL" id="MBV6547484.1"/>
    </source>
</evidence>
<organism evidence="2 3">
    <name type="scientific">Ursidibacter maritimus</name>
    <dbReference type="NCBI Taxonomy" id="1331689"/>
    <lineage>
        <taxon>Bacteria</taxon>
        <taxon>Pseudomonadati</taxon>
        <taxon>Pseudomonadota</taxon>
        <taxon>Gammaproteobacteria</taxon>
        <taxon>Pasteurellales</taxon>
        <taxon>Pasteurellaceae</taxon>
        <taxon>Ursidibacter</taxon>
    </lineage>
</organism>
<reference evidence="2 4" key="1">
    <citation type="journal article" date="2021" name="Mol. Ecol.">
        <title>Polar bear-adapted Ursidibacter maritimus are remarkably conserved after generations in captivity.</title>
        <authorList>
            <person name="Espinosa-Gongora C."/>
            <person name="Hansen M.J."/>
            <person name="Bertelsen M.F."/>
            <person name="Bojesen A.M."/>
        </authorList>
    </citation>
    <scope>NUCLEOTIDE SEQUENCE</scope>
    <source>
        <strain evidence="2">Pb43105x</strain>
        <strain evidence="1 4">Pb43106</strain>
    </source>
</reference>
<dbReference type="EMBL" id="JABULY010000001">
    <property type="protein sequence ID" value="MBV6530968.1"/>
    <property type="molecule type" value="Genomic_DNA"/>
</dbReference>
<protein>
    <submittedName>
        <fullName evidence="2">Uncharacterized protein</fullName>
    </submittedName>
</protein>
<dbReference type="EMBL" id="JABUMC010000035">
    <property type="protein sequence ID" value="MBV6547484.1"/>
    <property type="molecule type" value="Genomic_DNA"/>
</dbReference>
<dbReference type="AlphaFoldDB" id="A0A949WH59"/>
<dbReference type="Gene3D" id="3.30.420.10">
    <property type="entry name" value="Ribonuclease H-like superfamily/Ribonuclease H"/>
    <property type="match status" value="1"/>
</dbReference>
<dbReference type="GO" id="GO:0003676">
    <property type="term" value="F:nucleic acid binding"/>
    <property type="evidence" value="ECO:0007669"/>
    <property type="project" value="InterPro"/>
</dbReference>
<dbReference type="SUPFAM" id="SSF53098">
    <property type="entry name" value="Ribonuclease H-like"/>
    <property type="match status" value="1"/>
</dbReference>
<dbReference type="Proteomes" id="UP000732858">
    <property type="component" value="Unassembled WGS sequence"/>
</dbReference>
<comment type="caution">
    <text evidence="2">The sequence shown here is derived from an EMBL/GenBank/DDBJ whole genome shotgun (WGS) entry which is preliminary data.</text>
</comment>
<evidence type="ECO:0000313" key="1">
    <source>
        <dbReference type="EMBL" id="MBV6530968.1"/>
    </source>
</evidence>
<dbReference type="Proteomes" id="UP001196379">
    <property type="component" value="Unassembled WGS sequence"/>
</dbReference>
<accession>A0A949WH59</accession>
<gene>
    <name evidence="1" type="ORF">HT657_02205</name>
    <name evidence="2" type="ORF">HT672_09415</name>
</gene>
<proteinExistence type="predicted"/>
<keyword evidence="4" id="KW-1185">Reference proteome</keyword>
<sequence>MCNTLFINIKSNAVGSDAEISEITIIDKNSKIVFEFFINPYVTCDSSNWIFNSLNAADNFILSLEVGNILRNSVIIGYDMSSQVKLLVKFLSKGQTYLNKIKFIDLMDVFSKMINESDSLGGYCLKDLSSACKYYDLNYELDNKSKSDAIATLAVYQALVEDEVALSCCEVFLYHSPNTTSETVSEKEDNS</sequence>
<dbReference type="GeneID" id="65548446"/>
<evidence type="ECO:0000313" key="3">
    <source>
        <dbReference type="Proteomes" id="UP000732858"/>
    </source>
</evidence>
<dbReference type="InterPro" id="IPR012337">
    <property type="entry name" value="RNaseH-like_sf"/>
</dbReference>
<name>A0A949WH59_9PAST</name>